<dbReference type="EMBL" id="CATQJL010000001">
    <property type="protein sequence ID" value="CAJ0591265.1"/>
    <property type="molecule type" value="Genomic_DNA"/>
</dbReference>
<keyword evidence="11" id="KW-1185">Reference proteome</keyword>
<dbReference type="Proteomes" id="UP001176961">
    <property type="component" value="Unassembled WGS sequence"/>
</dbReference>
<dbReference type="Gene3D" id="2.40.50.140">
    <property type="entry name" value="Nucleic acid-binding proteins"/>
    <property type="match status" value="1"/>
</dbReference>
<dbReference type="GO" id="GO:0005634">
    <property type="term" value="C:nucleus"/>
    <property type="evidence" value="ECO:0007669"/>
    <property type="project" value="UniProtKB-SubCell"/>
</dbReference>
<comment type="subcellular location">
    <subcellularLocation>
        <location evidence="2">Chromosome</location>
        <location evidence="2">Telomere</location>
    </subcellularLocation>
    <subcellularLocation>
        <location evidence="1">Nucleus</location>
    </subcellularLocation>
</comment>
<organism evidence="10 11">
    <name type="scientific">Cylicocyclus nassatus</name>
    <name type="common">Nematode worm</name>
    <dbReference type="NCBI Taxonomy" id="53992"/>
    <lineage>
        <taxon>Eukaryota</taxon>
        <taxon>Metazoa</taxon>
        <taxon>Ecdysozoa</taxon>
        <taxon>Nematoda</taxon>
        <taxon>Chromadorea</taxon>
        <taxon>Rhabditida</taxon>
        <taxon>Rhabditina</taxon>
        <taxon>Rhabditomorpha</taxon>
        <taxon>Strongyloidea</taxon>
        <taxon>Strongylidae</taxon>
        <taxon>Cylicocyclus</taxon>
    </lineage>
</organism>
<dbReference type="SUPFAM" id="SSF50249">
    <property type="entry name" value="Nucleic acid-binding proteins"/>
    <property type="match status" value="1"/>
</dbReference>
<evidence type="ECO:0000256" key="5">
    <source>
        <dbReference type="ARBA" id="ARBA00022895"/>
    </source>
</evidence>
<evidence type="ECO:0000256" key="1">
    <source>
        <dbReference type="ARBA" id="ARBA00004123"/>
    </source>
</evidence>
<evidence type="ECO:0000256" key="6">
    <source>
        <dbReference type="ARBA" id="ARBA00023125"/>
    </source>
</evidence>
<dbReference type="Pfam" id="PF16686">
    <property type="entry name" value="POT1PC"/>
    <property type="match status" value="1"/>
</dbReference>
<comment type="similarity">
    <text evidence="3">Belongs to the telombin family.</text>
</comment>
<dbReference type="GO" id="GO:0000781">
    <property type="term" value="C:chromosome, telomeric region"/>
    <property type="evidence" value="ECO:0007669"/>
    <property type="project" value="UniProtKB-SubCell"/>
</dbReference>
<keyword evidence="7" id="KW-0539">Nucleus</keyword>
<feature type="domain" description="Protection of telomeres protein 1 ssDNA-binding" evidence="9">
    <location>
        <begin position="42"/>
        <end position="188"/>
    </location>
</feature>
<evidence type="ECO:0000256" key="3">
    <source>
        <dbReference type="ARBA" id="ARBA00008442"/>
    </source>
</evidence>
<reference evidence="10" key="1">
    <citation type="submission" date="2023-07" db="EMBL/GenBank/DDBJ databases">
        <authorList>
            <consortium name="CYATHOMIX"/>
        </authorList>
    </citation>
    <scope>NUCLEOTIDE SEQUENCE</scope>
    <source>
        <strain evidence="10">N/A</strain>
    </source>
</reference>
<protein>
    <recommendedName>
        <fullName evidence="9">Protection of telomeres protein 1 ssDNA-binding domain-containing protein</fullName>
    </recommendedName>
</protein>
<dbReference type="AlphaFoldDB" id="A0AA36GK95"/>
<gene>
    <name evidence="10" type="ORF">CYNAS_LOCUS3248</name>
</gene>
<sequence>MEPYIPRLCLELYHSRNLRHHPFVPFVLSLNKLLHHLDFYLNYFDFLAQVVSLRVAVANNGATRLHILRVWDGHESIKRQDYDASWIISLNVENYVIPSADQFTSIPKSYFFDIILYGEWIRRAASLKSGAIVVLRNLHFYLRAGYSCPVLVLHEGDKFGRGIIEITPEIASNHYRCVKLNSDLNEVLKDHQGVPTITVDENLVEIESDDSVQIIEDEDSVEVVELTSHRELSICADVTEQLREDPEKHSPVLLSQNGSRTYETSKRKSTGINHGQENISPERFAALAEIFYRRHH</sequence>
<keyword evidence="6" id="KW-0238">DNA-binding</keyword>
<dbReference type="GO" id="GO:0043047">
    <property type="term" value="F:single-stranded telomeric DNA binding"/>
    <property type="evidence" value="ECO:0007669"/>
    <property type="project" value="InterPro"/>
</dbReference>
<feature type="compositionally biased region" description="Polar residues" evidence="8">
    <location>
        <begin position="253"/>
        <end position="262"/>
    </location>
</feature>
<dbReference type="InterPro" id="IPR032042">
    <property type="entry name" value="POT1PC"/>
</dbReference>
<evidence type="ECO:0000256" key="8">
    <source>
        <dbReference type="SAM" id="MobiDB-lite"/>
    </source>
</evidence>
<dbReference type="InterPro" id="IPR012340">
    <property type="entry name" value="NA-bd_OB-fold"/>
</dbReference>
<keyword evidence="4" id="KW-0158">Chromosome</keyword>
<accession>A0AA36GK95</accession>
<evidence type="ECO:0000256" key="7">
    <source>
        <dbReference type="ARBA" id="ARBA00023242"/>
    </source>
</evidence>
<evidence type="ECO:0000259" key="9">
    <source>
        <dbReference type="Pfam" id="PF16686"/>
    </source>
</evidence>
<evidence type="ECO:0000256" key="4">
    <source>
        <dbReference type="ARBA" id="ARBA00022454"/>
    </source>
</evidence>
<feature type="region of interest" description="Disordered" evidence="8">
    <location>
        <begin position="243"/>
        <end position="276"/>
    </location>
</feature>
<evidence type="ECO:0000313" key="10">
    <source>
        <dbReference type="EMBL" id="CAJ0591265.1"/>
    </source>
</evidence>
<name>A0AA36GK95_CYLNA</name>
<proteinExistence type="inferred from homology"/>
<evidence type="ECO:0000256" key="2">
    <source>
        <dbReference type="ARBA" id="ARBA00004574"/>
    </source>
</evidence>
<keyword evidence="5" id="KW-0779">Telomere</keyword>
<evidence type="ECO:0000313" key="11">
    <source>
        <dbReference type="Proteomes" id="UP001176961"/>
    </source>
</evidence>
<comment type="caution">
    <text evidence="10">The sequence shown here is derived from an EMBL/GenBank/DDBJ whole genome shotgun (WGS) entry which is preliminary data.</text>
</comment>